<evidence type="ECO:0000256" key="1">
    <source>
        <dbReference type="SAM" id="Phobius"/>
    </source>
</evidence>
<proteinExistence type="predicted"/>
<reference evidence="3" key="1">
    <citation type="journal article" date="2019" name="Int. J. Syst. Evol. Microbiol.">
        <title>The Global Catalogue of Microorganisms (GCM) 10K type strain sequencing project: providing services to taxonomists for standard genome sequencing and annotation.</title>
        <authorList>
            <consortium name="The Broad Institute Genomics Platform"/>
            <consortium name="The Broad Institute Genome Sequencing Center for Infectious Disease"/>
            <person name="Wu L."/>
            <person name="Ma J."/>
        </authorList>
    </citation>
    <scope>NUCLEOTIDE SEQUENCE [LARGE SCALE GENOMIC DNA]</scope>
    <source>
        <strain evidence="3">JCM 13595</strain>
    </source>
</reference>
<dbReference type="EMBL" id="BAAAMN010000009">
    <property type="protein sequence ID" value="GAA2028758.1"/>
    <property type="molecule type" value="Genomic_DNA"/>
</dbReference>
<feature type="transmembrane region" description="Helical" evidence="1">
    <location>
        <begin position="55"/>
        <end position="78"/>
    </location>
</feature>
<name>A0ABP5FPP7_9MICC</name>
<sequence>MTQHDPHRPEGRVDETSGYYRRDVDEFYREQNFLDGDDPHEVTSDPPDNLRARRLIVFLTIVVMGLVAAGVAFGLMALPQCENPQYNWMPCIPDW</sequence>
<gene>
    <name evidence="2" type="ORF">GCM10009720_05680</name>
</gene>
<protein>
    <submittedName>
        <fullName evidence="2">Uncharacterized protein</fullName>
    </submittedName>
</protein>
<dbReference type="Proteomes" id="UP001501461">
    <property type="component" value="Unassembled WGS sequence"/>
</dbReference>
<organism evidence="2 3">
    <name type="scientific">Yaniella flava</name>
    <dbReference type="NCBI Taxonomy" id="287930"/>
    <lineage>
        <taxon>Bacteria</taxon>
        <taxon>Bacillati</taxon>
        <taxon>Actinomycetota</taxon>
        <taxon>Actinomycetes</taxon>
        <taxon>Micrococcales</taxon>
        <taxon>Micrococcaceae</taxon>
        <taxon>Yaniella</taxon>
    </lineage>
</organism>
<accession>A0ABP5FPP7</accession>
<evidence type="ECO:0000313" key="3">
    <source>
        <dbReference type="Proteomes" id="UP001501461"/>
    </source>
</evidence>
<evidence type="ECO:0000313" key="2">
    <source>
        <dbReference type="EMBL" id="GAA2028758.1"/>
    </source>
</evidence>
<keyword evidence="3" id="KW-1185">Reference proteome</keyword>
<keyword evidence="1" id="KW-0472">Membrane</keyword>
<keyword evidence="1" id="KW-0812">Transmembrane</keyword>
<comment type="caution">
    <text evidence="2">The sequence shown here is derived from an EMBL/GenBank/DDBJ whole genome shotgun (WGS) entry which is preliminary data.</text>
</comment>
<dbReference type="RefSeq" id="WP_343956077.1">
    <property type="nucleotide sequence ID" value="NZ_BAAAMN010000009.1"/>
</dbReference>
<keyword evidence="1" id="KW-1133">Transmembrane helix</keyword>